<sequence>MTDTDIERTTAPLSRGATRPPMLLGVPLMAFVVATVPIVSASMFLSLFFDRLAYVLLLIPIPALIVMRELTKRDDQYLRMAGLQRREQLWLLPNKVDNTYFLPPKPIRHKD</sequence>
<evidence type="ECO:0000256" key="2">
    <source>
        <dbReference type="ARBA" id="ARBA00022692"/>
    </source>
</evidence>
<dbReference type="GO" id="GO:0016020">
    <property type="term" value="C:membrane"/>
    <property type="evidence" value="ECO:0007669"/>
    <property type="project" value="UniProtKB-SubCell"/>
</dbReference>
<dbReference type="RefSeq" id="WP_115612256.1">
    <property type="nucleotide sequence ID" value="NZ_JBHLZC010000001.1"/>
</dbReference>
<evidence type="ECO:0000256" key="5">
    <source>
        <dbReference type="SAM" id="Phobius"/>
    </source>
</evidence>
<organism evidence="6 7">
    <name type="scientific">Cardiobacterium valvarum</name>
    <dbReference type="NCBI Taxonomy" id="194702"/>
    <lineage>
        <taxon>Bacteria</taxon>
        <taxon>Pseudomonadati</taxon>
        <taxon>Pseudomonadota</taxon>
        <taxon>Gammaproteobacteria</taxon>
        <taxon>Cardiobacteriales</taxon>
        <taxon>Cardiobacteriaceae</taxon>
        <taxon>Cardiobacterium</taxon>
    </lineage>
</organism>
<gene>
    <name evidence="6" type="ORF">NCTC13294_02113</name>
</gene>
<name>A0A381ED35_9GAMM</name>
<accession>A0A381ED35</accession>
<comment type="subcellular location">
    <subcellularLocation>
        <location evidence="1">Membrane</location>
    </subcellularLocation>
</comment>
<dbReference type="InterPro" id="IPR007792">
    <property type="entry name" value="T4SS_VirB3/TrbD/AvhB"/>
</dbReference>
<protein>
    <submittedName>
        <fullName evidence="6">Type IV secretory pathway, VirB3-like protein</fullName>
    </submittedName>
</protein>
<feature type="transmembrane region" description="Helical" evidence="5">
    <location>
        <begin position="51"/>
        <end position="70"/>
    </location>
</feature>
<keyword evidence="3 5" id="KW-1133">Transmembrane helix</keyword>
<keyword evidence="4 5" id="KW-0472">Membrane</keyword>
<reference evidence="6 7" key="1">
    <citation type="submission" date="2018-06" db="EMBL/GenBank/DDBJ databases">
        <authorList>
            <consortium name="Pathogen Informatics"/>
            <person name="Doyle S."/>
        </authorList>
    </citation>
    <scope>NUCLEOTIDE SEQUENCE [LARGE SCALE GENOMIC DNA]</scope>
    <source>
        <strain evidence="6 7">NCTC13294</strain>
    </source>
</reference>
<evidence type="ECO:0000313" key="6">
    <source>
        <dbReference type="EMBL" id="SUX24850.1"/>
    </source>
</evidence>
<keyword evidence="2 5" id="KW-0812">Transmembrane</keyword>
<evidence type="ECO:0000256" key="4">
    <source>
        <dbReference type="ARBA" id="ARBA00023136"/>
    </source>
</evidence>
<keyword evidence="7" id="KW-1185">Reference proteome</keyword>
<dbReference type="EMBL" id="UFUW01000001">
    <property type="protein sequence ID" value="SUX24850.1"/>
    <property type="molecule type" value="Genomic_DNA"/>
</dbReference>
<dbReference type="Pfam" id="PF05101">
    <property type="entry name" value="VirB3"/>
    <property type="match status" value="1"/>
</dbReference>
<dbReference type="AlphaFoldDB" id="A0A381ED35"/>
<evidence type="ECO:0000256" key="1">
    <source>
        <dbReference type="ARBA" id="ARBA00004370"/>
    </source>
</evidence>
<proteinExistence type="predicted"/>
<dbReference type="Proteomes" id="UP000254572">
    <property type="component" value="Unassembled WGS sequence"/>
</dbReference>
<evidence type="ECO:0000313" key="7">
    <source>
        <dbReference type="Proteomes" id="UP000254572"/>
    </source>
</evidence>
<evidence type="ECO:0000256" key="3">
    <source>
        <dbReference type="ARBA" id="ARBA00022989"/>
    </source>
</evidence>
<dbReference type="OrthoDB" id="6624477at2"/>
<feature type="transmembrane region" description="Helical" evidence="5">
    <location>
        <begin position="21"/>
        <end position="45"/>
    </location>
</feature>